<proteinExistence type="predicted"/>
<name>A0A8H9K6M1_VIBVL</name>
<reference evidence="1" key="2">
    <citation type="submission" date="2019-01" db="EMBL/GenBank/DDBJ databases">
        <authorList>
            <consortium name="NCBI Pathogen Detection Project"/>
        </authorList>
    </citation>
    <scope>NUCLEOTIDE SEQUENCE</scope>
    <source>
        <strain evidence="1">BCW_3452</strain>
    </source>
</reference>
<gene>
    <name evidence="1" type="ORF">I7730_01275</name>
</gene>
<dbReference type="EMBL" id="DACRBY010000001">
    <property type="protein sequence ID" value="HAS8538428.1"/>
    <property type="molecule type" value="Genomic_DNA"/>
</dbReference>
<dbReference type="Proteomes" id="UP000863257">
    <property type="component" value="Unassembled WGS sequence"/>
</dbReference>
<dbReference type="AlphaFoldDB" id="A0A8H9K6M1"/>
<evidence type="ECO:0000313" key="1">
    <source>
        <dbReference type="EMBL" id="HAS8538428.1"/>
    </source>
</evidence>
<comment type="caution">
    <text evidence="1">The sequence shown here is derived from an EMBL/GenBank/DDBJ whole genome shotgun (WGS) entry which is preliminary data.</text>
</comment>
<organism evidence="1">
    <name type="scientific">Vibrio vulnificus</name>
    <dbReference type="NCBI Taxonomy" id="672"/>
    <lineage>
        <taxon>Bacteria</taxon>
        <taxon>Pseudomonadati</taxon>
        <taxon>Pseudomonadota</taxon>
        <taxon>Gammaproteobacteria</taxon>
        <taxon>Vibrionales</taxon>
        <taxon>Vibrionaceae</taxon>
        <taxon>Vibrio</taxon>
    </lineage>
</organism>
<accession>A0A8H9K6M1</accession>
<reference evidence="1" key="1">
    <citation type="journal article" date="2018" name="Genome Biol.">
        <title>SKESA: strategic k-mer extension for scrupulous assemblies.</title>
        <authorList>
            <person name="Souvorov A."/>
            <person name="Agarwala R."/>
            <person name="Lipman D.J."/>
        </authorList>
    </citation>
    <scope>NUCLEOTIDE SEQUENCE</scope>
    <source>
        <strain evidence="1">BCW_3452</strain>
    </source>
</reference>
<protein>
    <submittedName>
        <fullName evidence="1">Uncharacterized protein</fullName>
    </submittedName>
</protein>
<sequence length="83" mass="9498">MESKFRVYTDKRCVLDKKCALSIASELSSDFSIFVGITNEFCFFDVFSNLSNYDAAVDAFTSKLVVALPDFWSYAENRIEEIK</sequence>